<dbReference type="AlphaFoldDB" id="A0ABD4T0S7"/>
<evidence type="ECO:0000313" key="7">
    <source>
        <dbReference type="EMBL" id="MCM1982169.1"/>
    </source>
</evidence>
<feature type="transmembrane region" description="Helical" evidence="6">
    <location>
        <begin position="47"/>
        <end position="68"/>
    </location>
</feature>
<feature type="transmembrane region" description="Helical" evidence="6">
    <location>
        <begin position="119"/>
        <end position="143"/>
    </location>
</feature>
<evidence type="ECO:0000256" key="6">
    <source>
        <dbReference type="SAM" id="Phobius"/>
    </source>
</evidence>
<comment type="caution">
    <text evidence="7">The sequence shown here is derived from an EMBL/GenBank/DDBJ whole genome shotgun (WGS) entry which is preliminary data.</text>
</comment>
<feature type="transmembrane region" description="Helical" evidence="6">
    <location>
        <begin position="149"/>
        <end position="168"/>
    </location>
</feature>
<reference evidence="7 8" key="1">
    <citation type="journal article" date="2015" name="Genome Announc.">
        <title>Draft Genome Sequence of Filamentous Marine Cyanobacterium Lyngbya confervoides Strain BDU141951.</title>
        <authorList>
            <person name="Chandrababunaidu M.M."/>
            <person name="Sen D."/>
            <person name="Tripathy S."/>
        </authorList>
    </citation>
    <scope>NUCLEOTIDE SEQUENCE [LARGE SCALE GENOMIC DNA]</scope>
    <source>
        <strain evidence="7 8">BDU141951</strain>
    </source>
</reference>
<dbReference type="Pfam" id="PF03706">
    <property type="entry name" value="LPG_synthase_TM"/>
    <property type="match status" value="1"/>
</dbReference>
<evidence type="ECO:0000256" key="5">
    <source>
        <dbReference type="ARBA" id="ARBA00023136"/>
    </source>
</evidence>
<feature type="transmembrane region" description="Helical" evidence="6">
    <location>
        <begin position="18"/>
        <end position="35"/>
    </location>
</feature>
<accession>A0ABD4T0S7</accession>
<evidence type="ECO:0000256" key="2">
    <source>
        <dbReference type="ARBA" id="ARBA00022475"/>
    </source>
</evidence>
<dbReference type="RefSeq" id="WP_166280662.1">
    <property type="nucleotide sequence ID" value="NZ_JTHE03000034.1"/>
</dbReference>
<name>A0ABD4T0S7_9CYAN</name>
<keyword evidence="2" id="KW-1003">Cell membrane</keyword>
<evidence type="ECO:0000256" key="1">
    <source>
        <dbReference type="ARBA" id="ARBA00004651"/>
    </source>
</evidence>
<organism evidence="7 8">
    <name type="scientific">Lyngbya confervoides BDU141951</name>
    <dbReference type="NCBI Taxonomy" id="1574623"/>
    <lineage>
        <taxon>Bacteria</taxon>
        <taxon>Bacillati</taxon>
        <taxon>Cyanobacteriota</taxon>
        <taxon>Cyanophyceae</taxon>
        <taxon>Oscillatoriophycideae</taxon>
        <taxon>Oscillatoriales</taxon>
        <taxon>Microcoleaceae</taxon>
        <taxon>Lyngbya</taxon>
    </lineage>
</organism>
<feature type="transmembrane region" description="Helical" evidence="6">
    <location>
        <begin position="244"/>
        <end position="269"/>
    </location>
</feature>
<sequence>MRRFGILCKRFWQRNKRWFQSALVLAIVIFVSITFRRHWEEVSAIDLSYRGWACLVLATGINLLSYIWTGQVWGYILGALGHSVSSGWAIRTFLLTNIAKYLPSNLLHLYGRTLAAKNIGIPTSAASLSVILDSMLVIASGWILGLLSVPQQGILAAGLGLMAILVLIHPKSLRFFMGRIKLPFKKKDSQDRDEIPEIKQYPMNLLLGEIVYVLLRGIAFAFTVLALAPVPLALVPRLISVYSIAWLMGYLTPGAPGGLGVYEITLIGLLDHTTNLQQAELLGAVAISRLVGTLAEMIGAATAWLDEKMMRLSPSSP</sequence>
<feature type="transmembrane region" description="Helical" evidence="6">
    <location>
        <begin position="74"/>
        <end position="98"/>
    </location>
</feature>
<keyword evidence="5 6" id="KW-0472">Membrane</keyword>
<dbReference type="EMBL" id="JTHE03000034">
    <property type="protein sequence ID" value="MCM1982169.1"/>
    <property type="molecule type" value="Genomic_DNA"/>
</dbReference>
<gene>
    <name evidence="7" type="ORF">QQ91_0004905</name>
</gene>
<protein>
    <submittedName>
        <fullName evidence="7">Lysylphosphatidylglycerol synthase domain-containing protein</fullName>
    </submittedName>
</protein>
<dbReference type="InterPro" id="IPR022791">
    <property type="entry name" value="L-PG_synthase/AglD"/>
</dbReference>
<proteinExistence type="predicted"/>
<evidence type="ECO:0000256" key="3">
    <source>
        <dbReference type="ARBA" id="ARBA00022692"/>
    </source>
</evidence>
<evidence type="ECO:0000313" key="8">
    <source>
        <dbReference type="Proteomes" id="UP000031561"/>
    </source>
</evidence>
<comment type="subcellular location">
    <subcellularLocation>
        <location evidence="1">Cell membrane</location>
        <topology evidence="1">Multi-pass membrane protein</topology>
    </subcellularLocation>
</comment>
<keyword evidence="4 6" id="KW-1133">Transmembrane helix</keyword>
<feature type="transmembrane region" description="Helical" evidence="6">
    <location>
        <begin position="210"/>
        <end position="232"/>
    </location>
</feature>
<dbReference type="GO" id="GO:0005886">
    <property type="term" value="C:plasma membrane"/>
    <property type="evidence" value="ECO:0007669"/>
    <property type="project" value="UniProtKB-SubCell"/>
</dbReference>
<feature type="transmembrane region" description="Helical" evidence="6">
    <location>
        <begin position="281"/>
        <end position="305"/>
    </location>
</feature>
<keyword evidence="8" id="KW-1185">Reference proteome</keyword>
<evidence type="ECO:0000256" key="4">
    <source>
        <dbReference type="ARBA" id="ARBA00022989"/>
    </source>
</evidence>
<dbReference type="Proteomes" id="UP000031561">
    <property type="component" value="Unassembled WGS sequence"/>
</dbReference>
<keyword evidence="3 6" id="KW-0812">Transmembrane</keyword>